<dbReference type="PANTHER" id="PTHR23510">
    <property type="entry name" value="INNER MEMBRANE TRANSPORT PROTEIN YAJR"/>
    <property type="match status" value="1"/>
</dbReference>
<keyword evidence="9" id="KW-1185">Reference proteome</keyword>
<dbReference type="PANTHER" id="PTHR23510:SF3">
    <property type="entry name" value="MAJOR FACILITATOR SUPERFAMILY DOMAIN-CONTAINING PROTEIN 8"/>
    <property type="match status" value="1"/>
</dbReference>
<proteinExistence type="predicted"/>
<feature type="transmembrane region" description="Helical" evidence="7">
    <location>
        <begin position="264"/>
        <end position="284"/>
    </location>
</feature>
<evidence type="ECO:0000256" key="4">
    <source>
        <dbReference type="ARBA" id="ARBA00022989"/>
    </source>
</evidence>
<dbReference type="Pfam" id="PF07690">
    <property type="entry name" value="MFS_1"/>
    <property type="match status" value="1"/>
</dbReference>
<keyword evidence="2" id="KW-0813">Transport</keyword>
<protein>
    <submittedName>
        <fullName evidence="10">MFS domain-containing protein</fullName>
    </submittedName>
</protein>
<feature type="transmembrane region" description="Helical" evidence="7">
    <location>
        <begin position="326"/>
        <end position="345"/>
    </location>
</feature>
<dbReference type="Proteomes" id="UP000267027">
    <property type="component" value="Unassembled WGS sequence"/>
</dbReference>
<dbReference type="CDD" id="cd17326">
    <property type="entry name" value="MFS_MFSD8"/>
    <property type="match status" value="1"/>
</dbReference>
<feature type="transmembrane region" description="Helical" evidence="7">
    <location>
        <begin position="400"/>
        <end position="421"/>
    </location>
</feature>
<gene>
    <name evidence="8" type="ORF">ACOC_LOCUS3516</name>
</gene>
<dbReference type="GO" id="GO:0012505">
    <property type="term" value="C:endomembrane system"/>
    <property type="evidence" value="ECO:0007669"/>
    <property type="project" value="UniProtKB-SubCell"/>
</dbReference>
<dbReference type="InterPro" id="IPR051068">
    <property type="entry name" value="MFS_Domain-Containing_Protein"/>
</dbReference>
<reference evidence="8 9" key="2">
    <citation type="submission" date="2018-11" db="EMBL/GenBank/DDBJ databases">
        <authorList>
            <consortium name="Pathogen Informatics"/>
        </authorList>
    </citation>
    <scope>NUCLEOTIDE SEQUENCE [LARGE SCALE GENOMIC DNA]</scope>
    <source>
        <strain evidence="8 9">Costa Rica</strain>
    </source>
</reference>
<dbReference type="AlphaFoldDB" id="A0A158PFJ9"/>
<comment type="subcellular location">
    <subcellularLocation>
        <location evidence="1">Endomembrane system</location>
        <topology evidence="1">Multi-pass membrane protein</topology>
    </subcellularLocation>
</comment>
<dbReference type="OMA" id="CATTPRI"/>
<feature type="transmembrane region" description="Helical" evidence="7">
    <location>
        <begin position="168"/>
        <end position="191"/>
    </location>
</feature>
<feature type="transmembrane region" description="Helical" evidence="7">
    <location>
        <begin position="203"/>
        <end position="224"/>
    </location>
</feature>
<evidence type="ECO:0000313" key="10">
    <source>
        <dbReference type="WBParaSite" id="ACOC_0000351501-mRNA-1"/>
    </source>
</evidence>
<evidence type="ECO:0000256" key="1">
    <source>
        <dbReference type="ARBA" id="ARBA00004127"/>
    </source>
</evidence>
<dbReference type="GO" id="GO:0022857">
    <property type="term" value="F:transmembrane transporter activity"/>
    <property type="evidence" value="ECO:0007669"/>
    <property type="project" value="InterPro"/>
</dbReference>
<feature type="region of interest" description="Disordered" evidence="6">
    <location>
        <begin position="100"/>
        <end position="123"/>
    </location>
</feature>
<name>A0A158PFJ9_ANGCS</name>
<dbReference type="InterPro" id="IPR011701">
    <property type="entry name" value="MFS"/>
</dbReference>
<evidence type="ECO:0000256" key="3">
    <source>
        <dbReference type="ARBA" id="ARBA00022692"/>
    </source>
</evidence>
<feature type="compositionally biased region" description="Polar residues" evidence="6">
    <location>
        <begin position="555"/>
        <end position="565"/>
    </location>
</feature>
<feature type="transmembrane region" description="Helical" evidence="7">
    <location>
        <begin position="365"/>
        <end position="388"/>
    </location>
</feature>
<dbReference type="EMBL" id="UYYA01001099">
    <property type="protein sequence ID" value="VDM55101.1"/>
    <property type="molecule type" value="Genomic_DNA"/>
</dbReference>
<evidence type="ECO:0000256" key="5">
    <source>
        <dbReference type="ARBA" id="ARBA00023136"/>
    </source>
</evidence>
<sequence length="565" mass="62960">MENGIVVSNNSSNPTTTYEHVRLLKRDRPHLLRLPSSIYLPEPSPCTPCSVFSFDLPSTPIVIRSRSRLTRSTSRSGGLTTTATPRSVFSFDVAFDLTSQKTPRTPRTPISPRSPKTPRFPELPTIEESRDSFSFAVQSSKDDEIPCDESVTPFDQLPSQTDWKSIRLMSIVVLLTRIQFTVYFASLWPFLQEIDESATMHDYALINALYSVGIAGSAPFFGYWSNKLGCIRVPSMYSMVLMFTTNSLYISIHNFAGYGKYAMGVARFFSGIAAGGNSLLPTYWTYAATAEDRSTAAALFDGAFCLGIALGPNSRFSVSLPPFDKVAVFCCIFAKMVQMFIYANMETIGSMYTQQMFDLSRVETTQFNSILVSVSGFIGFAFLLTYIWTKLSRRIDDRSGVIVGILICVTFLFSTYSWWFYTGNIRSSACLSSWCATTPRIPMHLYAASYVIVFGIGFAMMNVHLAAMYSSVLGPRRQGTMHGINTFLASCSRVLGPVAVTDMFGHFGPRVVWLFQFATWMILLLSLAAFHKRLVPLQIPTVKRDDTNAGAEPTNDVNQQQSHQD</sequence>
<evidence type="ECO:0000256" key="6">
    <source>
        <dbReference type="SAM" id="MobiDB-lite"/>
    </source>
</evidence>
<evidence type="ECO:0000313" key="8">
    <source>
        <dbReference type="EMBL" id="VDM55101.1"/>
    </source>
</evidence>
<keyword evidence="4 7" id="KW-1133">Transmembrane helix</keyword>
<feature type="transmembrane region" description="Helical" evidence="7">
    <location>
        <begin position="236"/>
        <end position="252"/>
    </location>
</feature>
<feature type="transmembrane region" description="Helical" evidence="7">
    <location>
        <begin position="441"/>
        <end position="463"/>
    </location>
</feature>
<dbReference type="InterPro" id="IPR036259">
    <property type="entry name" value="MFS_trans_sf"/>
</dbReference>
<organism evidence="10">
    <name type="scientific">Angiostrongylus costaricensis</name>
    <name type="common">Nematode worm</name>
    <dbReference type="NCBI Taxonomy" id="334426"/>
    <lineage>
        <taxon>Eukaryota</taxon>
        <taxon>Metazoa</taxon>
        <taxon>Ecdysozoa</taxon>
        <taxon>Nematoda</taxon>
        <taxon>Chromadorea</taxon>
        <taxon>Rhabditida</taxon>
        <taxon>Rhabditina</taxon>
        <taxon>Rhabditomorpha</taxon>
        <taxon>Strongyloidea</taxon>
        <taxon>Metastrongylidae</taxon>
        <taxon>Angiostrongylus</taxon>
    </lineage>
</organism>
<reference evidence="10" key="1">
    <citation type="submission" date="2016-04" db="UniProtKB">
        <authorList>
            <consortium name="WormBaseParasite"/>
        </authorList>
    </citation>
    <scope>IDENTIFICATION</scope>
</reference>
<evidence type="ECO:0000313" key="9">
    <source>
        <dbReference type="Proteomes" id="UP000267027"/>
    </source>
</evidence>
<dbReference type="SUPFAM" id="SSF103473">
    <property type="entry name" value="MFS general substrate transporter"/>
    <property type="match status" value="1"/>
</dbReference>
<evidence type="ECO:0000256" key="2">
    <source>
        <dbReference type="ARBA" id="ARBA00022448"/>
    </source>
</evidence>
<dbReference type="GO" id="GO:0005765">
    <property type="term" value="C:lysosomal membrane"/>
    <property type="evidence" value="ECO:0007669"/>
    <property type="project" value="TreeGrafter"/>
</dbReference>
<feature type="compositionally biased region" description="Low complexity" evidence="6">
    <location>
        <begin position="101"/>
        <end position="114"/>
    </location>
</feature>
<feature type="transmembrane region" description="Helical" evidence="7">
    <location>
        <begin position="511"/>
        <end position="530"/>
    </location>
</feature>
<dbReference type="OrthoDB" id="5831840at2759"/>
<dbReference type="WBParaSite" id="ACOC_0000351501-mRNA-1">
    <property type="protein sequence ID" value="ACOC_0000351501-mRNA-1"/>
    <property type="gene ID" value="ACOC_0000351501"/>
</dbReference>
<feature type="region of interest" description="Disordered" evidence="6">
    <location>
        <begin position="545"/>
        <end position="565"/>
    </location>
</feature>
<keyword evidence="5 7" id="KW-0472">Membrane</keyword>
<dbReference type="Gene3D" id="1.20.1250.20">
    <property type="entry name" value="MFS general substrate transporter like domains"/>
    <property type="match status" value="2"/>
</dbReference>
<accession>A0A158PFJ9</accession>
<evidence type="ECO:0000256" key="7">
    <source>
        <dbReference type="SAM" id="Phobius"/>
    </source>
</evidence>
<keyword evidence="3 7" id="KW-0812">Transmembrane</keyword>